<sequence>MEARVDEGGVGDDAYSVEEVLDGPPGVVGDLVDGRALCHCPVNPSGIGCVSMSVD</sequence>
<reference evidence="1 2" key="1">
    <citation type="submission" date="2018-04" db="EMBL/GenBank/DDBJ databases">
        <title>WGS assembly of Panicum hallii var. hallii HAL2.</title>
        <authorList>
            <person name="Lovell J."/>
            <person name="Jenkins J."/>
            <person name="Lowry D."/>
            <person name="Mamidi S."/>
            <person name="Sreedasyam A."/>
            <person name="Weng X."/>
            <person name="Barry K."/>
            <person name="Bonette J."/>
            <person name="Campitelli B."/>
            <person name="Daum C."/>
            <person name="Gordon S."/>
            <person name="Gould B."/>
            <person name="Lipzen A."/>
            <person name="MacQueen A."/>
            <person name="Palacio-Mejia J."/>
            <person name="Plott C."/>
            <person name="Shakirov E."/>
            <person name="Shu S."/>
            <person name="Yoshinaga Y."/>
            <person name="Zane M."/>
            <person name="Rokhsar D."/>
            <person name="Grimwood J."/>
            <person name="Schmutz J."/>
            <person name="Juenger T."/>
        </authorList>
    </citation>
    <scope>NUCLEOTIDE SEQUENCE [LARGE SCALE GENOMIC DNA]</scope>
    <source>
        <strain evidence="2">cv. HAL2</strain>
    </source>
</reference>
<dbReference type="Proteomes" id="UP000244336">
    <property type="component" value="Chromosome 9"/>
</dbReference>
<evidence type="ECO:0000313" key="2">
    <source>
        <dbReference type="Proteomes" id="UP000244336"/>
    </source>
</evidence>
<keyword evidence="2" id="KW-1185">Reference proteome</keyword>
<dbReference type="Gramene" id="PUZ39760">
    <property type="protein sequence ID" value="PUZ39760"/>
    <property type="gene ID" value="GQ55_9G364900"/>
</dbReference>
<organism evidence="1 2">
    <name type="scientific">Panicum hallii var. hallii</name>
    <dbReference type="NCBI Taxonomy" id="1504633"/>
    <lineage>
        <taxon>Eukaryota</taxon>
        <taxon>Viridiplantae</taxon>
        <taxon>Streptophyta</taxon>
        <taxon>Embryophyta</taxon>
        <taxon>Tracheophyta</taxon>
        <taxon>Spermatophyta</taxon>
        <taxon>Magnoliopsida</taxon>
        <taxon>Liliopsida</taxon>
        <taxon>Poales</taxon>
        <taxon>Poaceae</taxon>
        <taxon>PACMAD clade</taxon>
        <taxon>Panicoideae</taxon>
        <taxon>Panicodae</taxon>
        <taxon>Paniceae</taxon>
        <taxon>Panicinae</taxon>
        <taxon>Panicum</taxon>
        <taxon>Panicum sect. Panicum</taxon>
    </lineage>
</organism>
<evidence type="ECO:0000313" key="1">
    <source>
        <dbReference type="EMBL" id="PUZ39760.1"/>
    </source>
</evidence>
<name>A0A2T7C8U1_9POAL</name>
<proteinExistence type="predicted"/>
<dbReference type="EMBL" id="CM009757">
    <property type="protein sequence ID" value="PUZ39760.1"/>
    <property type="molecule type" value="Genomic_DNA"/>
</dbReference>
<accession>A0A2T7C8U1</accession>
<dbReference type="AlphaFoldDB" id="A0A2T7C8U1"/>
<gene>
    <name evidence="1" type="ORF">GQ55_9G364900</name>
</gene>
<protein>
    <submittedName>
        <fullName evidence="1">Uncharacterized protein</fullName>
    </submittedName>
</protein>